<dbReference type="InterPro" id="IPR036291">
    <property type="entry name" value="NAD(P)-bd_dom_sf"/>
</dbReference>
<evidence type="ECO:0000259" key="1">
    <source>
        <dbReference type="Pfam" id="PF01408"/>
    </source>
</evidence>
<dbReference type="Pfam" id="PF01408">
    <property type="entry name" value="GFO_IDH_MocA"/>
    <property type="match status" value="1"/>
</dbReference>
<dbReference type="SUPFAM" id="SSF51735">
    <property type="entry name" value="NAD(P)-binding Rossmann-fold domains"/>
    <property type="match status" value="1"/>
</dbReference>
<dbReference type="PANTHER" id="PTHR42840">
    <property type="entry name" value="NAD(P)-BINDING ROSSMANN-FOLD SUPERFAMILY PROTEIN-RELATED"/>
    <property type="match status" value="1"/>
</dbReference>
<feature type="domain" description="Gfo/Idh/MocA-like oxidoreductase N-terminal" evidence="1">
    <location>
        <begin position="13"/>
        <end position="133"/>
    </location>
</feature>
<protein>
    <submittedName>
        <fullName evidence="2">NAD binding Rossmann fold oxidoreductase</fullName>
    </submittedName>
</protein>
<keyword evidence="3" id="KW-1185">Reference proteome</keyword>
<dbReference type="InterPro" id="IPR000683">
    <property type="entry name" value="Gfo/Idh/MocA-like_OxRdtase_N"/>
</dbReference>
<dbReference type="GO" id="GO:0005737">
    <property type="term" value="C:cytoplasm"/>
    <property type="evidence" value="ECO:0007669"/>
    <property type="project" value="TreeGrafter"/>
</dbReference>
<dbReference type="GO" id="GO:0000166">
    <property type="term" value="F:nucleotide binding"/>
    <property type="evidence" value="ECO:0007669"/>
    <property type="project" value="InterPro"/>
</dbReference>
<accession>A0A0F4YR39</accession>
<gene>
    <name evidence="2" type="ORF">T310_5896</name>
</gene>
<dbReference type="GO" id="GO:0006740">
    <property type="term" value="P:NADPH regeneration"/>
    <property type="evidence" value="ECO:0007669"/>
    <property type="project" value="TreeGrafter"/>
</dbReference>
<dbReference type="AlphaFoldDB" id="A0A0F4YR39"/>
<dbReference type="Proteomes" id="UP000053958">
    <property type="component" value="Unassembled WGS sequence"/>
</dbReference>
<dbReference type="PANTHER" id="PTHR42840:SF7">
    <property type="entry name" value="BINDING ROSSMANN FOLD OXIDOREDUCTASE, PUTATIVE (AFU_ORTHOLOGUE AFUA_4G10190)-RELATED"/>
    <property type="match status" value="1"/>
</dbReference>
<dbReference type="GO" id="GO:0016491">
    <property type="term" value="F:oxidoreductase activity"/>
    <property type="evidence" value="ECO:0007669"/>
    <property type="project" value="TreeGrafter"/>
</dbReference>
<dbReference type="Gene3D" id="3.30.360.10">
    <property type="entry name" value="Dihydrodipicolinate Reductase, domain 2"/>
    <property type="match status" value="1"/>
</dbReference>
<proteinExistence type="predicted"/>
<reference evidence="2 3" key="1">
    <citation type="submission" date="2015-04" db="EMBL/GenBank/DDBJ databases">
        <authorList>
            <person name="Heijne W.H."/>
            <person name="Fedorova N.D."/>
            <person name="Nierman W.C."/>
            <person name="Vollebregt A.W."/>
            <person name="Zhao Z."/>
            <person name="Wu L."/>
            <person name="Kumar M."/>
            <person name="Stam H."/>
            <person name="van den Berg M.A."/>
            <person name="Pel H.J."/>
        </authorList>
    </citation>
    <scope>NUCLEOTIDE SEQUENCE [LARGE SCALE GENOMIC DNA]</scope>
    <source>
        <strain evidence="2 3">CBS 393.64</strain>
    </source>
</reference>
<evidence type="ECO:0000313" key="2">
    <source>
        <dbReference type="EMBL" id="KKA20098.1"/>
    </source>
</evidence>
<name>A0A0F4YR39_RASE3</name>
<dbReference type="RefSeq" id="XP_013326710.1">
    <property type="nucleotide sequence ID" value="XM_013471256.1"/>
</dbReference>
<organism evidence="2 3">
    <name type="scientific">Rasamsonia emersonii (strain ATCC 16479 / CBS 393.64 / IMI 116815)</name>
    <dbReference type="NCBI Taxonomy" id="1408163"/>
    <lineage>
        <taxon>Eukaryota</taxon>
        <taxon>Fungi</taxon>
        <taxon>Dikarya</taxon>
        <taxon>Ascomycota</taxon>
        <taxon>Pezizomycotina</taxon>
        <taxon>Eurotiomycetes</taxon>
        <taxon>Eurotiomycetidae</taxon>
        <taxon>Eurotiales</taxon>
        <taxon>Trichocomaceae</taxon>
        <taxon>Rasamsonia</taxon>
    </lineage>
</organism>
<dbReference type="EMBL" id="LASV01000289">
    <property type="protein sequence ID" value="KKA20098.1"/>
    <property type="molecule type" value="Genomic_DNA"/>
</dbReference>
<comment type="caution">
    <text evidence="2">The sequence shown here is derived from an EMBL/GenBank/DDBJ whole genome shotgun (WGS) entry which is preliminary data.</text>
</comment>
<evidence type="ECO:0000313" key="3">
    <source>
        <dbReference type="Proteomes" id="UP000053958"/>
    </source>
</evidence>
<sequence length="371" mass="41014">MSAESPTPRIVCVGIIGCGEVAQVVHIPTLGFLSDYFQITYLCDISQAALAHCKSKVAGDVTTTTNPEELCASPTVDVVLVVNSDEYHAAHAILALRHDKHVFIEKPMALNDRDADAIIEAERASRGRVMVGYMRRYASVLQDAIREIGGMDQILYARVRDIVGPNAAFVSQSGTFPKRATDLTEADLQDRDARAADIVHQGMEKEAGVSPSDVVPARIWRALGGLGSHDLSLIREVLGMPTGVVGAWLKPPFWSAILRYPSFTVTYESGLHSVPRFDAHLEVYSATKMVRVQYDTPYIKGLPVTMHVHENVDGVYKESMFRRTYEDPYTLEMKELYAMVVDGKPVKTTAEDAKKDLEIFRMLVRAAASNR</sequence>
<dbReference type="STRING" id="1408163.A0A0F4YR39"/>
<dbReference type="OrthoDB" id="64915at2759"/>
<dbReference type="Gene3D" id="3.40.50.720">
    <property type="entry name" value="NAD(P)-binding Rossmann-like Domain"/>
    <property type="match status" value="1"/>
</dbReference>
<dbReference type="GeneID" id="25318221"/>